<dbReference type="EMBL" id="QPFP01000001">
    <property type="protein sequence ID" value="TEB39439.1"/>
    <property type="molecule type" value="Genomic_DNA"/>
</dbReference>
<reference evidence="1 2" key="1">
    <citation type="journal article" date="2019" name="Nat. Ecol. Evol.">
        <title>Megaphylogeny resolves global patterns of mushroom evolution.</title>
        <authorList>
            <person name="Varga T."/>
            <person name="Krizsan K."/>
            <person name="Foldi C."/>
            <person name="Dima B."/>
            <person name="Sanchez-Garcia M."/>
            <person name="Sanchez-Ramirez S."/>
            <person name="Szollosi G.J."/>
            <person name="Szarkandi J.G."/>
            <person name="Papp V."/>
            <person name="Albert L."/>
            <person name="Andreopoulos W."/>
            <person name="Angelini C."/>
            <person name="Antonin V."/>
            <person name="Barry K.W."/>
            <person name="Bougher N.L."/>
            <person name="Buchanan P."/>
            <person name="Buyck B."/>
            <person name="Bense V."/>
            <person name="Catcheside P."/>
            <person name="Chovatia M."/>
            <person name="Cooper J."/>
            <person name="Damon W."/>
            <person name="Desjardin D."/>
            <person name="Finy P."/>
            <person name="Geml J."/>
            <person name="Haridas S."/>
            <person name="Hughes K."/>
            <person name="Justo A."/>
            <person name="Karasinski D."/>
            <person name="Kautmanova I."/>
            <person name="Kiss B."/>
            <person name="Kocsube S."/>
            <person name="Kotiranta H."/>
            <person name="LaButti K.M."/>
            <person name="Lechner B.E."/>
            <person name="Liimatainen K."/>
            <person name="Lipzen A."/>
            <person name="Lukacs Z."/>
            <person name="Mihaltcheva S."/>
            <person name="Morgado L.N."/>
            <person name="Niskanen T."/>
            <person name="Noordeloos M.E."/>
            <person name="Ohm R.A."/>
            <person name="Ortiz-Santana B."/>
            <person name="Ovrebo C."/>
            <person name="Racz N."/>
            <person name="Riley R."/>
            <person name="Savchenko A."/>
            <person name="Shiryaev A."/>
            <person name="Soop K."/>
            <person name="Spirin V."/>
            <person name="Szebenyi C."/>
            <person name="Tomsovsky M."/>
            <person name="Tulloss R.E."/>
            <person name="Uehling J."/>
            <person name="Grigoriev I.V."/>
            <person name="Vagvolgyi C."/>
            <person name="Papp T."/>
            <person name="Martin F.M."/>
            <person name="Miettinen O."/>
            <person name="Hibbett D.S."/>
            <person name="Nagy L.G."/>
        </authorList>
    </citation>
    <scope>NUCLEOTIDE SEQUENCE [LARGE SCALE GENOMIC DNA]</scope>
    <source>
        <strain evidence="1 2">FP101781</strain>
    </source>
</reference>
<protein>
    <submittedName>
        <fullName evidence="1">Uncharacterized protein</fullName>
    </submittedName>
</protein>
<accession>A0A4Y7U0T6</accession>
<proteinExistence type="predicted"/>
<gene>
    <name evidence="1" type="ORF">FA13DRAFT_2014</name>
</gene>
<name>A0A4Y7U0T6_COPMI</name>
<comment type="caution">
    <text evidence="1">The sequence shown here is derived from an EMBL/GenBank/DDBJ whole genome shotgun (WGS) entry which is preliminary data.</text>
</comment>
<dbReference type="AlphaFoldDB" id="A0A4Y7U0T6"/>
<sequence length="149" mass="16654">MMHLSRTSDSVVGYAQHHLDGRRKPIDDILWFWKRCAGSLNAATGRRVTSAGATCFNCEPRMTECGATLPLMSSHSPFARQSSCLLQCHLNVQEKLDGYSNILLCQIEGVEEVSAKGHQCVDRGDHYSPTVFSRGEASYPWKTTYTRRA</sequence>
<keyword evidence="2" id="KW-1185">Reference proteome</keyword>
<evidence type="ECO:0000313" key="1">
    <source>
        <dbReference type="EMBL" id="TEB39439.1"/>
    </source>
</evidence>
<organism evidence="1 2">
    <name type="scientific">Coprinellus micaceus</name>
    <name type="common">Glistening ink-cap mushroom</name>
    <name type="synonym">Coprinus micaceus</name>
    <dbReference type="NCBI Taxonomy" id="71717"/>
    <lineage>
        <taxon>Eukaryota</taxon>
        <taxon>Fungi</taxon>
        <taxon>Dikarya</taxon>
        <taxon>Basidiomycota</taxon>
        <taxon>Agaricomycotina</taxon>
        <taxon>Agaricomycetes</taxon>
        <taxon>Agaricomycetidae</taxon>
        <taxon>Agaricales</taxon>
        <taxon>Agaricineae</taxon>
        <taxon>Psathyrellaceae</taxon>
        <taxon>Coprinellus</taxon>
    </lineage>
</organism>
<dbReference type="Proteomes" id="UP000298030">
    <property type="component" value="Unassembled WGS sequence"/>
</dbReference>
<evidence type="ECO:0000313" key="2">
    <source>
        <dbReference type="Proteomes" id="UP000298030"/>
    </source>
</evidence>